<organism evidence="1 2">
    <name type="scientific">Neisseria sicca VK64</name>
    <dbReference type="NCBI Taxonomy" id="1095748"/>
    <lineage>
        <taxon>Bacteria</taxon>
        <taxon>Pseudomonadati</taxon>
        <taxon>Pseudomonadota</taxon>
        <taxon>Betaproteobacteria</taxon>
        <taxon>Neisseriales</taxon>
        <taxon>Neisseriaceae</taxon>
        <taxon>Neisseria</taxon>
    </lineage>
</organism>
<name>I2NVG9_NEISI</name>
<gene>
    <name evidence="1" type="ORF">HMPREF1051_3131</name>
</gene>
<reference evidence="1 2" key="1">
    <citation type="submission" date="2012-04" db="EMBL/GenBank/DDBJ databases">
        <authorList>
            <person name="Harkins D.M."/>
            <person name="Madupu R."/>
            <person name="Durkin A.S."/>
            <person name="Torralba M."/>
            <person name="Methe B."/>
            <person name="Sutton G.G."/>
            <person name="Nelson K.E."/>
        </authorList>
    </citation>
    <scope>NUCLEOTIDE SEQUENCE [LARGE SCALE GENOMIC DNA]</scope>
    <source>
        <strain evidence="1 2">VK64</strain>
    </source>
</reference>
<dbReference type="AlphaFoldDB" id="I2NVG9"/>
<protein>
    <submittedName>
        <fullName evidence="1">Uncharacterized protein</fullName>
    </submittedName>
</protein>
<proteinExistence type="predicted"/>
<comment type="caution">
    <text evidence="1">The sequence shown here is derived from an EMBL/GenBank/DDBJ whole genome shotgun (WGS) entry which is preliminary data.</text>
</comment>
<dbReference type="Proteomes" id="UP000004473">
    <property type="component" value="Unassembled WGS sequence"/>
</dbReference>
<accession>I2NVG9</accession>
<sequence>MDCNAYSLFDGRYVSPAFLYSDIEIKLDKMYKIILNLKSKSVFLEK</sequence>
<evidence type="ECO:0000313" key="2">
    <source>
        <dbReference type="Proteomes" id="UP000004473"/>
    </source>
</evidence>
<dbReference type="EMBL" id="AJMT01000044">
    <property type="protein sequence ID" value="EIG29830.1"/>
    <property type="molecule type" value="Genomic_DNA"/>
</dbReference>
<evidence type="ECO:0000313" key="1">
    <source>
        <dbReference type="EMBL" id="EIG29830.1"/>
    </source>
</evidence>